<dbReference type="RefSeq" id="WP_024751724.1">
    <property type="nucleotide sequence ID" value="NZ_CDNC01000012.1"/>
</dbReference>
<dbReference type="AlphaFoldDB" id="A0A0B7GYF0"/>
<gene>
    <name evidence="1" type="ORF">TPHV1_20223</name>
</gene>
<sequence>MAYGLGKNSPVTLALGKESYEAMIERHGQYVRWRVAKKCPCVSTGNQPDIHCKKCGGSGELYSYQKKYTDNVRLSVFDGLIELPEDIADCVIKSIYNYAGVLFEFKKEDRFIQLQDKEHTLTQGETVDIIFEQELVCILKETKAERICKGFYRVPDLRMPKSTIEGVYYSPCCDILKIENLKSEDGADVEILNYYKDCIEVLSEEDYPYLIAKNIEYIKPVKFIVLSQNLHKENLALIQKHNGDAVCTFPYKFDVSEGDIITIISGTMTNKVIVKRGRETADDIIPEFFVDSIDLIETKTSVFKEGEDFILIGTNRIHWLGAAKPEANESMSITYRYNPTYRVCQNIPSLRTSEDQRIPRKVVLKLFASYQNARRVHTNG</sequence>
<protein>
    <submittedName>
        <fullName evidence="1">Uncharacterized protein</fullName>
    </submittedName>
</protein>
<organism evidence="1 2">
    <name type="scientific">Treponema phagedenis</name>
    <dbReference type="NCBI Taxonomy" id="162"/>
    <lineage>
        <taxon>Bacteria</taxon>
        <taxon>Pseudomonadati</taxon>
        <taxon>Spirochaetota</taxon>
        <taxon>Spirochaetia</taxon>
        <taxon>Spirochaetales</taxon>
        <taxon>Treponemataceae</taxon>
        <taxon>Treponema</taxon>
    </lineage>
</organism>
<evidence type="ECO:0000313" key="1">
    <source>
        <dbReference type="EMBL" id="CEM61686.1"/>
    </source>
</evidence>
<name>A0A0B7GYF0_TREPH</name>
<dbReference type="OrthoDB" id="342842at2"/>
<evidence type="ECO:0000313" key="2">
    <source>
        <dbReference type="Proteomes" id="UP000042527"/>
    </source>
</evidence>
<proteinExistence type="predicted"/>
<reference evidence="2" key="1">
    <citation type="submission" date="2015-01" db="EMBL/GenBank/DDBJ databases">
        <authorList>
            <person name="Manzoor Shahid"/>
            <person name="Zubair Saima"/>
        </authorList>
    </citation>
    <scope>NUCLEOTIDE SEQUENCE [LARGE SCALE GENOMIC DNA]</scope>
    <source>
        <strain evidence="2">V1</strain>
    </source>
</reference>
<accession>A0A0B7GYF0</accession>
<keyword evidence="2" id="KW-1185">Reference proteome</keyword>
<dbReference type="Proteomes" id="UP000042527">
    <property type="component" value="Unassembled WGS sequence"/>
</dbReference>
<dbReference type="EMBL" id="CDNC01000012">
    <property type="protein sequence ID" value="CEM61686.1"/>
    <property type="molecule type" value="Genomic_DNA"/>
</dbReference>